<organism evidence="1 2">
    <name type="scientific">Cardiocondyla obscurior</name>
    <dbReference type="NCBI Taxonomy" id="286306"/>
    <lineage>
        <taxon>Eukaryota</taxon>
        <taxon>Metazoa</taxon>
        <taxon>Ecdysozoa</taxon>
        <taxon>Arthropoda</taxon>
        <taxon>Hexapoda</taxon>
        <taxon>Insecta</taxon>
        <taxon>Pterygota</taxon>
        <taxon>Neoptera</taxon>
        <taxon>Endopterygota</taxon>
        <taxon>Hymenoptera</taxon>
        <taxon>Apocrita</taxon>
        <taxon>Aculeata</taxon>
        <taxon>Formicoidea</taxon>
        <taxon>Formicidae</taxon>
        <taxon>Myrmicinae</taxon>
        <taxon>Cardiocondyla</taxon>
    </lineage>
</organism>
<evidence type="ECO:0000313" key="2">
    <source>
        <dbReference type="Proteomes" id="UP001430953"/>
    </source>
</evidence>
<dbReference type="EMBL" id="JADYXP020000001">
    <property type="protein sequence ID" value="KAL0132225.1"/>
    <property type="molecule type" value="Genomic_DNA"/>
</dbReference>
<sequence length="180" mass="21101">MRKILSYGNTMQFFFFLQQKLRPIFIEVPYVPIGKDYELETEKIAYLCSNGSQSVRTERQISPARNFCGLRRSAGENPLVSRAAIISVITPLSPPRRPFSRRNLKESVWRVSFSKLRNTVEISIRREAAVFYDCRSRVFLSSRCRRILKCRELNSPPRRARGLPWPPRNHRTKRVLNDIT</sequence>
<keyword evidence="2" id="KW-1185">Reference proteome</keyword>
<proteinExistence type="predicted"/>
<comment type="caution">
    <text evidence="1">The sequence shown here is derived from an EMBL/GenBank/DDBJ whole genome shotgun (WGS) entry which is preliminary data.</text>
</comment>
<evidence type="ECO:0000313" key="1">
    <source>
        <dbReference type="EMBL" id="KAL0132225.1"/>
    </source>
</evidence>
<dbReference type="Proteomes" id="UP001430953">
    <property type="component" value="Unassembled WGS sequence"/>
</dbReference>
<name>A0AAW2GY34_9HYME</name>
<gene>
    <name evidence="1" type="ORF">PUN28_000187</name>
</gene>
<dbReference type="AlphaFoldDB" id="A0AAW2GY34"/>
<protein>
    <submittedName>
        <fullName evidence="1">Uncharacterized protein</fullName>
    </submittedName>
</protein>
<reference evidence="1 2" key="1">
    <citation type="submission" date="2023-03" db="EMBL/GenBank/DDBJ databases">
        <title>High recombination rates correlate with genetic variation in Cardiocondyla obscurior ants.</title>
        <authorList>
            <person name="Errbii M."/>
        </authorList>
    </citation>
    <scope>NUCLEOTIDE SEQUENCE [LARGE SCALE GENOMIC DNA]</scope>
    <source>
        <strain evidence="1">Alpha-2009</strain>
        <tissue evidence="1">Whole body</tissue>
    </source>
</reference>
<accession>A0AAW2GY34</accession>